<evidence type="ECO:0000313" key="8">
    <source>
        <dbReference type="Proteomes" id="UP000283841"/>
    </source>
</evidence>
<accession>A0A443I6L2</accession>
<organism evidence="7 8">
    <name type="scientific">Byssochlamys spectabilis</name>
    <name type="common">Paecilomyces variotii</name>
    <dbReference type="NCBI Taxonomy" id="264951"/>
    <lineage>
        <taxon>Eukaryota</taxon>
        <taxon>Fungi</taxon>
        <taxon>Dikarya</taxon>
        <taxon>Ascomycota</taxon>
        <taxon>Pezizomycotina</taxon>
        <taxon>Eurotiomycetes</taxon>
        <taxon>Eurotiomycetidae</taxon>
        <taxon>Eurotiales</taxon>
        <taxon>Thermoascaceae</taxon>
        <taxon>Paecilomyces</taxon>
    </lineage>
</organism>
<dbReference type="PANTHER" id="PTHR10742">
    <property type="entry name" value="FLAVIN MONOAMINE OXIDASE"/>
    <property type="match status" value="1"/>
</dbReference>
<evidence type="ECO:0000256" key="1">
    <source>
        <dbReference type="ARBA" id="ARBA00001974"/>
    </source>
</evidence>
<dbReference type="PRINTS" id="PR00757">
    <property type="entry name" value="AMINEOXDASEF"/>
</dbReference>
<dbReference type="InterPro" id="IPR050281">
    <property type="entry name" value="Flavin_monoamine_oxidase"/>
</dbReference>
<evidence type="ECO:0000256" key="2">
    <source>
        <dbReference type="ARBA" id="ARBA00023002"/>
    </source>
</evidence>
<comment type="caution">
    <text evidence="7">The sequence shown here is derived from an EMBL/GenBank/DDBJ whole genome shotgun (WGS) entry which is preliminary data.</text>
</comment>
<dbReference type="InterPro" id="IPR002937">
    <property type="entry name" value="Amino_oxidase"/>
</dbReference>
<dbReference type="EMBL" id="RCNU01000001">
    <property type="protein sequence ID" value="RWQ99692.1"/>
    <property type="molecule type" value="Genomic_DNA"/>
</dbReference>
<dbReference type="Pfam" id="PF01593">
    <property type="entry name" value="Amino_oxidase"/>
    <property type="match status" value="1"/>
</dbReference>
<dbReference type="SUPFAM" id="SSF54373">
    <property type="entry name" value="FAD-linked reductases, C-terminal domain"/>
    <property type="match status" value="1"/>
</dbReference>
<dbReference type="Gene3D" id="3.50.50.60">
    <property type="entry name" value="FAD/NAD(P)-binding domain"/>
    <property type="match status" value="1"/>
</dbReference>
<name>A0A443I6L2_BYSSP</name>
<feature type="binding site" evidence="3">
    <location>
        <position position="39"/>
    </location>
    <ligand>
        <name>FAD</name>
        <dbReference type="ChEBI" id="CHEBI:57692"/>
    </ligand>
</feature>
<keyword evidence="2 4" id="KW-0560">Oxidoreductase</keyword>
<dbReference type="STRING" id="264951.A0A443I6L2"/>
<protein>
    <recommendedName>
        <fullName evidence="4">Amine oxidase</fullName>
        <ecNumber evidence="4">1.4.3.-</ecNumber>
    </recommendedName>
</protein>
<dbReference type="GeneID" id="39597007"/>
<keyword evidence="5" id="KW-0732">Signal</keyword>
<keyword evidence="4" id="KW-0274">FAD</keyword>
<comment type="cofactor">
    <cofactor evidence="1 4">
        <name>FAD</name>
        <dbReference type="ChEBI" id="CHEBI:57692"/>
    </cofactor>
</comment>
<gene>
    <name evidence="7" type="ORF">C8Q69DRAFT_396330</name>
</gene>
<dbReference type="SUPFAM" id="SSF51905">
    <property type="entry name" value="FAD/NAD(P)-binding domain"/>
    <property type="match status" value="1"/>
</dbReference>
<dbReference type="InterPro" id="IPR036188">
    <property type="entry name" value="FAD/NAD-bd_sf"/>
</dbReference>
<dbReference type="GO" id="GO:0006598">
    <property type="term" value="P:polyamine catabolic process"/>
    <property type="evidence" value="ECO:0007669"/>
    <property type="project" value="TreeGrafter"/>
</dbReference>
<feature type="signal peptide" evidence="5">
    <location>
        <begin position="1"/>
        <end position="23"/>
    </location>
</feature>
<dbReference type="Proteomes" id="UP000283841">
    <property type="component" value="Unassembled WGS sequence"/>
</dbReference>
<proteinExistence type="inferred from homology"/>
<reference evidence="7 8" key="1">
    <citation type="journal article" date="2018" name="Front. Microbiol.">
        <title>Genomic and genetic insights into a cosmopolitan fungus, Paecilomyces variotii (Eurotiales).</title>
        <authorList>
            <person name="Urquhart A.S."/>
            <person name="Mondo S.J."/>
            <person name="Makela M.R."/>
            <person name="Hane J.K."/>
            <person name="Wiebenga A."/>
            <person name="He G."/>
            <person name="Mihaltcheva S."/>
            <person name="Pangilinan J."/>
            <person name="Lipzen A."/>
            <person name="Barry K."/>
            <person name="de Vries R.P."/>
            <person name="Grigoriev I.V."/>
            <person name="Idnurm A."/>
        </authorList>
    </citation>
    <scope>NUCLEOTIDE SEQUENCE [LARGE SCALE GENOMIC DNA]</scope>
    <source>
        <strain evidence="7 8">CBS 101075</strain>
    </source>
</reference>
<evidence type="ECO:0000259" key="6">
    <source>
        <dbReference type="Pfam" id="PF01593"/>
    </source>
</evidence>
<dbReference type="AlphaFoldDB" id="A0A443I6L2"/>
<evidence type="ECO:0000256" key="5">
    <source>
        <dbReference type="SAM" id="SignalP"/>
    </source>
</evidence>
<evidence type="ECO:0000256" key="4">
    <source>
        <dbReference type="RuleBase" id="RU362067"/>
    </source>
</evidence>
<feature type="domain" description="Amine oxidase" evidence="6">
    <location>
        <begin position="39"/>
        <end position="476"/>
    </location>
</feature>
<evidence type="ECO:0000256" key="3">
    <source>
        <dbReference type="PIRSR" id="PIRSR601613-1"/>
    </source>
</evidence>
<dbReference type="PANTHER" id="PTHR10742:SF313">
    <property type="entry name" value="AMINE OXIDASE"/>
    <property type="match status" value="1"/>
</dbReference>
<feature type="chain" id="PRO_5019243826" description="Amine oxidase" evidence="5">
    <location>
        <begin position="24"/>
        <end position="519"/>
    </location>
</feature>
<dbReference type="RefSeq" id="XP_028489337.1">
    <property type="nucleotide sequence ID" value="XM_028627730.1"/>
</dbReference>
<feature type="binding site" evidence="3">
    <location>
        <position position="255"/>
    </location>
    <ligand>
        <name>FAD</name>
        <dbReference type="ChEBI" id="CHEBI:57692"/>
    </ligand>
</feature>
<comment type="similarity">
    <text evidence="4">Belongs to the flavin monoamine oxidase family.</text>
</comment>
<dbReference type="Gene3D" id="3.90.660.10">
    <property type="match status" value="1"/>
</dbReference>
<sequence length="519" mass="57844">MSLCSLISSLAVTATLLYPVVHAQKCEKTKVAILGGGTTGITAAQALTNASIHDFIIVEYNADIGGRVAHTDFGKDIDGNPYTVELGANWVQGLGSAGGPENPIWTLAKKYNLTNTYSDYSSILTYNKDGYSNYSDLIDDYENGPYSEIEYGAGIILTENLLDQSFRAASSLAGWKPQTPEEQAVEWWEIDWEYSYPPEECSETYTVVNYNTTFYQFSEANNLVIDQRGFNAFIKGMASTFLHKNDSRLRLNTIVTNISYTDDSVSVFNHDGSCIEADYAISTFSLGVLQHDVITFDPPLPKWKKQGIANFAMGTYTKIFLQFNPEDVFWDKNTQFFLYADPTRRGYYTVWQSLDTEGFLPGSGIIFATVLNTESYRIEKMSDDETKKEALAVLKTMFPEVEKIPDPIAFMYPRWTETPWSYGSYSNWPVGVTLEMHQNLRANVSNLYFAGEATHPEYYGFLQGAYFEGKAAAEAIASCVKNNGCVGGPNYPVLHGTTEEKDLTSANGWTGRSLFSILA</sequence>
<dbReference type="EC" id="1.4.3.-" evidence="4"/>
<dbReference type="InterPro" id="IPR001613">
    <property type="entry name" value="Flavin_amine_oxidase"/>
</dbReference>
<evidence type="ECO:0000313" key="7">
    <source>
        <dbReference type="EMBL" id="RWQ99692.1"/>
    </source>
</evidence>
<dbReference type="GO" id="GO:0016491">
    <property type="term" value="F:oxidoreductase activity"/>
    <property type="evidence" value="ECO:0007669"/>
    <property type="project" value="UniProtKB-KW"/>
</dbReference>
<keyword evidence="4" id="KW-0285">Flavoprotein</keyword>
<keyword evidence="8" id="KW-1185">Reference proteome</keyword>
<dbReference type="VEuPathDB" id="FungiDB:C8Q69DRAFT_396330"/>